<dbReference type="OrthoDB" id="535891at2"/>
<evidence type="ECO:0000259" key="1">
    <source>
        <dbReference type="Pfam" id="PF20248"/>
    </source>
</evidence>
<evidence type="ECO:0000313" key="2">
    <source>
        <dbReference type="EMBL" id="AUT64581.1"/>
    </source>
</evidence>
<dbReference type="AlphaFoldDB" id="A0A2I8EZB5"/>
<dbReference type="EMBL" id="CP026113">
    <property type="protein sequence ID" value="AUT64581.1"/>
    <property type="molecule type" value="Genomic_DNA"/>
</dbReference>
<protein>
    <recommendedName>
        <fullName evidence="1">DUF6603 domain-containing protein</fullName>
    </recommendedName>
</protein>
<reference evidence="2 3" key="1">
    <citation type="submission" date="2018-01" db="EMBL/GenBank/DDBJ databases">
        <title>Species boundaries and ecological features among Paraburkholderia terrae DSMZ17804T, P. hospita DSMZ17164T and P. caribensis DSMZ13236T.</title>
        <authorList>
            <person name="Pratama A.A."/>
        </authorList>
    </citation>
    <scope>NUCLEOTIDE SEQUENCE [LARGE SCALE GENOMIC DNA]</scope>
    <source>
        <strain evidence="2 3">DSM 17804</strain>
    </source>
</reference>
<dbReference type="Pfam" id="PF20248">
    <property type="entry name" value="DUF6603"/>
    <property type="match status" value="1"/>
</dbReference>
<dbReference type="InterPro" id="IPR046538">
    <property type="entry name" value="DUF6603"/>
</dbReference>
<dbReference type="RefSeq" id="WP_042311977.1">
    <property type="nucleotide sequence ID" value="NZ_CP026113.1"/>
</dbReference>
<feature type="domain" description="DUF6603" evidence="1">
    <location>
        <begin position="101"/>
        <end position="626"/>
    </location>
</feature>
<dbReference type="KEGG" id="pter:C2L65_33525"/>
<proteinExistence type="predicted"/>
<evidence type="ECO:0000313" key="3">
    <source>
        <dbReference type="Proteomes" id="UP000243502"/>
    </source>
</evidence>
<organism evidence="2 3">
    <name type="scientific">Paraburkholderia terrae</name>
    <dbReference type="NCBI Taxonomy" id="311230"/>
    <lineage>
        <taxon>Bacteria</taxon>
        <taxon>Pseudomonadati</taxon>
        <taxon>Pseudomonadota</taxon>
        <taxon>Betaproteobacteria</taxon>
        <taxon>Burkholderiales</taxon>
        <taxon>Burkholderiaceae</taxon>
        <taxon>Paraburkholderia</taxon>
    </lineage>
</organism>
<name>A0A2I8EZB5_9BURK</name>
<dbReference type="Proteomes" id="UP000243502">
    <property type="component" value="Chromosome 3"/>
</dbReference>
<accession>A0A2I8EZB5</accession>
<gene>
    <name evidence="2" type="ORF">C2L65_33525</name>
</gene>
<sequence>MPGAEINQYAAELGTQLSAVGTQPANRIASLLQAATALAALADRSAGSMTSAEWKTAVSQWEAARDAFGAELAKALLGPLADIPGVAALADDLGKLSTEGIHGSVDLGPVHLEVASSMLVIQPPEFSDLAGTPDPVTIGPYQVGEVAASIASPFGGGGPGGGSLVRLPAAGGFGGTLELPLGAVQVTASAVLATINGQPSFIAVLGVQFLPPVQLSFGFSLDRVGGIVGVNRRLDPEALRAAVRTGGAGDVLFAVKPPASPLSLVTAIDGFFPAQPGTHLVGPTLKLAWLSFGPAGSLLGLDLGVIVELPAGRVAVLGVGRIAIPGLDVLLNLRLDVLGLVDPVEQLVSVDASLVDSSVLGIFEVYGDGAMRLSWGSSAYFVVSVGGFFPGFNPEPARLPALRRVGMTVNNPVPIIDIRTEGYFAFTTNTLQFGGRMEVSISLGIEAHGFVEVDALVQFRPFHFEAHIAAGFGVSVEGFSFASVTLSGMIGGPGPIVIRGTLSISVFLFSLDWDETFTLGSGPADALPAPVSLLTLIAEELGKPQSVQSASIADAQVVLKPRPGTPGLAAVPATGALQVLQRRAPLGLLIDRADGRPLGGPQGVKVDGGSGDVTERFSPGSYITLTQAEALNRPPFDVLPAGRVLSLADPPLDANRTPEDREVEQIIIVGNRIKREHEWTLLTPLGELSAMVGAAGRPPALSDAAPVITATAEQWRASNTAEVFGSATAAHQSARYRGGIALAASDAAAPVDLATV</sequence>